<accession>A0A2P6MJ79</accession>
<evidence type="ECO:0000256" key="2">
    <source>
        <dbReference type="ARBA" id="ARBA00022741"/>
    </source>
</evidence>
<dbReference type="CDD" id="cd03230">
    <property type="entry name" value="ABC_DR_subfamily_A"/>
    <property type="match status" value="1"/>
</dbReference>
<keyword evidence="2" id="KW-0547">Nucleotide-binding</keyword>
<dbReference type="GO" id="GO:0016887">
    <property type="term" value="F:ATP hydrolysis activity"/>
    <property type="evidence" value="ECO:0007669"/>
    <property type="project" value="InterPro"/>
</dbReference>
<dbReference type="InterPro" id="IPR003593">
    <property type="entry name" value="AAA+_ATPase"/>
</dbReference>
<evidence type="ECO:0000256" key="3">
    <source>
        <dbReference type="ARBA" id="ARBA00022840"/>
    </source>
</evidence>
<proteinExistence type="predicted"/>
<dbReference type="SUPFAM" id="SSF52540">
    <property type="entry name" value="P-loop containing nucleoside triphosphate hydrolases"/>
    <property type="match status" value="1"/>
</dbReference>
<evidence type="ECO:0000256" key="1">
    <source>
        <dbReference type="ARBA" id="ARBA00022448"/>
    </source>
</evidence>
<evidence type="ECO:0000313" key="6">
    <source>
        <dbReference type="Proteomes" id="UP000243650"/>
    </source>
</evidence>
<dbReference type="AlphaFoldDB" id="A0A2P6MJ79"/>
<reference evidence="5 6" key="1">
    <citation type="submission" date="2018-03" db="EMBL/GenBank/DDBJ databases">
        <title>Bacillus urumqiensis sp. nov., a moderately haloalkaliphilic bacterium isolated from a salt lake.</title>
        <authorList>
            <person name="Zhao B."/>
            <person name="Liao Z."/>
        </authorList>
    </citation>
    <scope>NUCLEOTIDE SEQUENCE [LARGE SCALE GENOMIC DNA]</scope>
    <source>
        <strain evidence="5 6">BZ-SZ-XJ18</strain>
    </source>
</reference>
<dbReference type="EMBL" id="PVNS01000004">
    <property type="protein sequence ID" value="PRO66313.1"/>
    <property type="molecule type" value="Genomic_DNA"/>
</dbReference>
<keyword evidence="6" id="KW-1185">Reference proteome</keyword>
<evidence type="ECO:0000313" key="5">
    <source>
        <dbReference type="EMBL" id="PRO66313.1"/>
    </source>
</evidence>
<dbReference type="PROSITE" id="PS50893">
    <property type="entry name" value="ABC_TRANSPORTER_2"/>
    <property type="match status" value="1"/>
</dbReference>
<keyword evidence="3 5" id="KW-0067">ATP-binding</keyword>
<name>A0A2P6MJ79_ALKUR</name>
<protein>
    <submittedName>
        <fullName evidence="5">ABC transporter ATP-binding protein</fullName>
    </submittedName>
</protein>
<organism evidence="5 6">
    <name type="scientific">Alkalicoccus urumqiensis</name>
    <name type="common">Bacillus urumqiensis</name>
    <dbReference type="NCBI Taxonomy" id="1548213"/>
    <lineage>
        <taxon>Bacteria</taxon>
        <taxon>Bacillati</taxon>
        <taxon>Bacillota</taxon>
        <taxon>Bacilli</taxon>
        <taxon>Bacillales</taxon>
        <taxon>Bacillaceae</taxon>
        <taxon>Alkalicoccus</taxon>
    </lineage>
</organism>
<dbReference type="Proteomes" id="UP000243650">
    <property type="component" value="Unassembled WGS sequence"/>
</dbReference>
<comment type="caution">
    <text evidence="5">The sequence shown here is derived from an EMBL/GenBank/DDBJ whole genome shotgun (WGS) entry which is preliminary data.</text>
</comment>
<dbReference type="OrthoDB" id="9804819at2"/>
<dbReference type="GO" id="GO:0005524">
    <property type="term" value="F:ATP binding"/>
    <property type="evidence" value="ECO:0007669"/>
    <property type="project" value="UniProtKB-KW"/>
</dbReference>
<dbReference type="Gene3D" id="3.40.50.300">
    <property type="entry name" value="P-loop containing nucleotide triphosphate hydrolases"/>
    <property type="match status" value="1"/>
</dbReference>
<gene>
    <name evidence="5" type="ORF">C6I21_05785</name>
</gene>
<dbReference type="PROSITE" id="PS00211">
    <property type="entry name" value="ABC_TRANSPORTER_1"/>
    <property type="match status" value="1"/>
</dbReference>
<evidence type="ECO:0000259" key="4">
    <source>
        <dbReference type="PROSITE" id="PS50893"/>
    </source>
</evidence>
<dbReference type="PANTHER" id="PTHR42939:SF2">
    <property type="entry name" value="ABC-TYPE TRANSPORTER ATP-BINDING PROTEIN ECSA"/>
    <property type="match status" value="1"/>
</dbReference>
<dbReference type="InterPro" id="IPR017871">
    <property type="entry name" value="ABC_transporter-like_CS"/>
</dbReference>
<dbReference type="PANTHER" id="PTHR42939">
    <property type="entry name" value="ABC TRANSPORTER ATP-BINDING PROTEIN ALBC-RELATED"/>
    <property type="match status" value="1"/>
</dbReference>
<dbReference type="SMART" id="SM00382">
    <property type="entry name" value="AAA"/>
    <property type="match status" value="1"/>
</dbReference>
<keyword evidence="1" id="KW-0813">Transport</keyword>
<dbReference type="InterPro" id="IPR051782">
    <property type="entry name" value="ABC_Transporter_VariousFunc"/>
</dbReference>
<dbReference type="Pfam" id="PF00005">
    <property type="entry name" value="ABC_tran"/>
    <property type="match status" value="1"/>
</dbReference>
<dbReference type="InterPro" id="IPR003439">
    <property type="entry name" value="ABC_transporter-like_ATP-bd"/>
</dbReference>
<sequence length="235" mass="26161">MAEVLKLEKVSGGYTKSETIIHDVTFSVEPGEWVGLLGPNGAGKSTIMNVLLGQLAYIEGEVVLPAPEKLAFIPEHPLFFDDLTLHEHIEFLKAVTGLEGTAVDVETDRLLSLFRLSEKRHHYPASFSKGMQQKLMILLALLMRPDLYIIDEPFIGLDPKAMKDLLRELETRRQEGAGILMSTHVLDTAEKICGRFLLLNEGRLIAEGPLVDIQKKSGLDGSLLDCFEQLMEHGR</sequence>
<feature type="domain" description="ABC transporter" evidence="4">
    <location>
        <begin position="5"/>
        <end position="226"/>
    </location>
</feature>
<dbReference type="InterPro" id="IPR027417">
    <property type="entry name" value="P-loop_NTPase"/>
</dbReference>